<dbReference type="PANTHER" id="PTHR43377">
    <property type="entry name" value="BILIVERDIN REDUCTASE A"/>
    <property type="match status" value="1"/>
</dbReference>
<name>A0A1H5PHD3_9MICC</name>
<dbReference type="GO" id="GO:0000166">
    <property type="term" value="F:nucleotide binding"/>
    <property type="evidence" value="ECO:0007669"/>
    <property type="project" value="InterPro"/>
</dbReference>
<dbReference type="Pfam" id="PF22725">
    <property type="entry name" value="GFO_IDH_MocA_C3"/>
    <property type="match status" value="1"/>
</dbReference>
<sequence>MKVAIIGGGGIGSTHANAYRSIGANLLAVVEPLAASAEDFAKMHGVAAYSSLSELISSKDRPDAISICTPPFTHRELVEEAVAAGINILCEKPMAHTLEDAEAIYVLTQGSGIVFATGYCQRFQPELESIQELVAGGKIGEVRTFYNSYSSHQDGIENRWFGRKELAGGGVIIDTAIHSIDVFRYLCGEIIAASGTMSTVLGESDLAVEHTATIGLRSISDVIGTIDCSWKLPNGTSTVSVGGSAGRLTFDYDKEGEIVFESADGSVDTIHVPTGDRFAREVEAFLESVRYGLPARTGAFDGLVGLTVVDAIYRMHEANTISPLLRSGNA</sequence>
<protein>
    <submittedName>
        <fullName evidence="4">Predicted dehydrogenase</fullName>
    </submittedName>
</protein>
<dbReference type="SUPFAM" id="SSF51735">
    <property type="entry name" value="NAD(P)-binding Rossmann-fold domains"/>
    <property type="match status" value="1"/>
</dbReference>
<feature type="domain" description="GFO/IDH/MocA-like oxidoreductase" evidence="3">
    <location>
        <begin position="130"/>
        <end position="248"/>
    </location>
</feature>
<keyword evidence="1" id="KW-0520">NAD</keyword>
<dbReference type="Pfam" id="PF01408">
    <property type="entry name" value="GFO_IDH_MocA"/>
    <property type="match status" value="1"/>
</dbReference>
<feature type="domain" description="Gfo/Idh/MocA-like oxidoreductase N-terminal" evidence="2">
    <location>
        <begin position="1"/>
        <end position="118"/>
    </location>
</feature>
<proteinExistence type="predicted"/>
<dbReference type="RefSeq" id="WP_074713815.1">
    <property type="nucleotide sequence ID" value="NZ_FNTV01000002.1"/>
</dbReference>
<dbReference type="SUPFAM" id="SSF55347">
    <property type="entry name" value="Glyceraldehyde-3-phosphate dehydrogenase-like, C-terminal domain"/>
    <property type="match status" value="1"/>
</dbReference>
<dbReference type="Gene3D" id="3.30.360.10">
    <property type="entry name" value="Dihydrodipicolinate Reductase, domain 2"/>
    <property type="match status" value="1"/>
</dbReference>
<dbReference type="InterPro" id="IPR051450">
    <property type="entry name" value="Gfo/Idh/MocA_Oxidoreductases"/>
</dbReference>
<dbReference type="Gene3D" id="3.40.50.720">
    <property type="entry name" value="NAD(P)-binding Rossmann-like Domain"/>
    <property type="match status" value="1"/>
</dbReference>
<evidence type="ECO:0000259" key="2">
    <source>
        <dbReference type="Pfam" id="PF01408"/>
    </source>
</evidence>
<dbReference type="EMBL" id="FNTV01000002">
    <property type="protein sequence ID" value="SEF13269.1"/>
    <property type="molecule type" value="Genomic_DNA"/>
</dbReference>
<reference evidence="4 5" key="1">
    <citation type="submission" date="2016-10" db="EMBL/GenBank/DDBJ databases">
        <authorList>
            <person name="de Groot N.N."/>
        </authorList>
    </citation>
    <scope>NUCLEOTIDE SEQUENCE [LARGE SCALE GENOMIC DNA]</scope>
    <source>
        <strain evidence="4 5">DSM 22274</strain>
    </source>
</reference>
<dbReference type="InterPro" id="IPR036291">
    <property type="entry name" value="NAD(P)-bd_dom_sf"/>
</dbReference>
<evidence type="ECO:0000313" key="4">
    <source>
        <dbReference type="EMBL" id="SEF13269.1"/>
    </source>
</evidence>
<dbReference type="InterPro" id="IPR055170">
    <property type="entry name" value="GFO_IDH_MocA-like_dom"/>
</dbReference>
<evidence type="ECO:0000259" key="3">
    <source>
        <dbReference type="Pfam" id="PF22725"/>
    </source>
</evidence>
<organism evidence="4 5">
    <name type="scientific">Arthrobacter alpinus</name>
    <dbReference type="NCBI Taxonomy" id="656366"/>
    <lineage>
        <taxon>Bacteria</taxon>
        <taxon>Bacillati</taxon>
        <taxon>Actinomycetota</taxon>
        <taxon>Actinomycetes</taxon>
        <taxon>Micrococcales</taxon>
        <taxon>Micrococcaceae</taxon>
        <taxon>Arthrobacter</taxon>
    </lineage>
</organism>
<dbReference type="AlphaFoldDB" id="A0A1H5PHD3"/>
<evidence type="ECO:0000313" key="5">
    <source>
        <dbReference type="Proteomes" id="UP000182725"/>
    </source>
</evidence>
<dbReference type="Proteomes" id="UP000182725">
    <property type="component" value="Unassembled WGS sequence"/>
</dbReference>
<gene>
    <name evidence="4" type="ORF">SAMN04489740_4353</name>
</gene>
<accession>A0A1H5PHD3</accession>
<dbReference type="InterPro" id="IPR000683">
    <property type="entry name" value="Gfo/Idh/MocA-like_OxRdtase_N"/>
</dbReference>
<dbReference type="PANTHER" id="PTHR43377:SF1">
    <property type="entry name" value="BILIVERDIN REDUCTASE A"/>
    <property type="match status" value="1"/>
</dbReference>
<evidence type="ECO:0000256" key="1">
    <source>
        <dbReference type="ARBA" id="ARBA00023027"/>
    </source>
</evidence>